<accession>A0A550JIZ6</accession>
<evidence type="ECO:0000313" key="3">
    <source>
        <dbReference type="Proteomes" id="UP000317155"/>
    </source>
</evidence>
<gene>
    <name evidence="2" type="ORF">FL622_03550</name>
</gene>
<feature type="transmembrane region" description="Helical" evidence="1">
    <location>
        <begin position="45"/>
        <end position="69"/>
    </location>
</feature>
<feature type="transmembrane region" description="Helical" evidence="1">
    <location>
        <begin position="141"/>
        <end position="165"/>
    </location>
</feature>
<proteinExistence type="predicted"/>
<sequence length="177" mass="19208">MSARHPGKFRRLLREHWLPLGTVLLYGWATLAAPERALQALLIGLRTFGSVALLIVAVMGLVGLTQVWISREAVGRLLGHEAGFKALLIAAFAGTLLIGPAYLIFPLLMSIHRQGARWAVIATVLSAYALKLPMIPLEIEFLGWGFSMGRALLTILFAIPCGLAVEAVMTLGRPRSE</sequence>
<comment type="caution">
    <text evidence="2">The sequence shown here is derived from an EMBL/GenBank/DDBJ whole genome shotgun (WGS) entry which is preliminary data.</text>
</comment>
<keyword evidence="3" id="KW-1185">Reference proteome</keyword>
<dbReference type="OrthoDB" id="9798408at2"/>
<feature type="transmembrane region" description="Helical" evidence="1">
    <location>
        <begin position="116"/>
        <end position="135"/>
    </location>
</feature>
<evidence type="ECO:0000256" key="1">
    <source>
        <dbReference type="SAM" id="Phobius"/>
    </source>
</evidence>
<protein>
    <recommendedName>
        <fullName evidence="4">Permease</fullName>
    </recommendedName>
</protein>
<keyword evidence="1" id="KW-0812">Transmembrane</keyword>
<organism evidence="2 3">
    <name type="scientific">Trichloromonas acetexigens</name>
    <dbReference type="NCBI Taxonomy" id="38815"/>
    <lineage>
        <taxon>Bacteria</taxon>
        <taxon>Pseudomonadati</taxon>
        <taxon>Thermodesulfobacteriota</taxon>
        <taxon>Desulfuromonadia</taxon>
        <taxon>Desulfuromonadales</taxon>
        <taxon>Trichloromonadaceae</taxon>
        <taxon>Trichloromonas</taxon>
    </lineage>
</organism>
<reference evidence="2 3" key="1">
    <citation type="submission" date="2019-07" db="EMBL/GenBank/DDBJ databases">
        <title>Insights of Desulfuromonas acetexigens electromicrobiology.</title>
        <authorList>
            <person name="Katuri K."/>
            <person name="Sapireddy V."/>
            <person name="Shaw D.R."/>
            <person name="Saikaly P."/>
        </authorList>
    </citation>
    <scope>NUCLEOTIDE SEQUENCE [LARGE SCALE GENOMIC DNA]</scope>
    <source>
        <strain evidence="2 3">2873</strain>
    </source>
</reference>
<name>A0A550JIZ6_9BACT</name>
<dbReference type="RefSeq" id="WP_092055759.1">
    <property type="nucleotide sequence ID" value="NZ_FOJJ01000012.1"/>
</dbReference>
<dbReference type="AlphaFoldDB" id="A0A550JIZ6"/>
<evidence type="ECO:0008006" key="4">
    <source>
        <dbReference type="Google" id="ProtNLM"/>
    </source>
</evidence>
<evidence type="ECO:0000313" key="2">
    <source>
        <dbReference type="EMBL" id="TRO83170.1"/>
    </source>
</evidence>
<keyword evidence="1" id="KW-1133">Transmembrane helix</keyword>
<feature type="transmembrane region" description="Helical" evidence="1">
    <location>
        <begin position="89"/>
        <end position="109"/>
    </location>
</feature>
<keyword evidence="1" id="KW-0472">Membrane</keyword>
<dbReference type="Proteomes" id="UP000317155">
    <property type="component" value="Unassembled WGS sequence"/>
</dbReference>
<dbReference type="EMBL" id="VJVV01000002">
    <property type="protein sequence ID" value="TRO83170.1"/>
    <property type="molecule type" value="Genomic_DNA"/>
</dbReference>